<dbReference type="Proteomes" id="UP000652761">
    <property type="component" value="Unassembled WGS sequence"/>
</dbReference>
<reference evidence="1" key="1">
    <citation type="submission" date="2017-07" db="EMBL/GenBank/DDBJ databases">
        <title>Taro Niue Genome Assembly and Annotation.</title>
        <authorList>
            <person name="Atibalentja N."/>
            <person name="Keating K."/>
            <person name="Fields C.J."/>
        </authorList>
    </citation>
    <scope>NUCLEOTIDE SEQUENCE</scope>
    <source>
        <strain evidence="1">Niue_2</strain>
        <tissue evidence="1">Leaf</tissue>
    </source>
</reference>
<protein>
    <submittedName>
        <fullName evidence="1">Uncharacterized protein</fullName>
    </submittedName>
</protein>
<evidence type="ECO:0000313" key="1">
    <source>
        <dbReference type="EMBL" id="MQL77527.1"/>
    </source>
</evidence>
<evidence type="ECO:0000313" key="2">
    <source>
        <dbReference type="Proteomes" id="UP000652761"/>
    </source>
</evidence>
<accession>A0A843U6B4</accession>
<organism evidence="1 2">
    <name type="scientific">Colocasia esculenta</name>
    <name type="common">Wild taro</name>
    <name type="synonym">Arum esculentum</name>
    <dbReference type="NCBI Taxonomy" id="4460"/>
    <lineage>
        <taxon>Eukaryota</taxon>
        <taxon>Viridiplantae</taxon>
        <taxon>Streptophyta</taxon>
        <taxon>Embryophyta</taxon>
        <taxon>Tracheophyta</taxon>
        <taxon>Spermatophyta</taxon>
        <taxon>Magnoliopsida</taxon>
        <taxon>Liliopsida</taxon>
        <taxon>Araceae</taxon>
        <taxon>Aroideae</taxon>
        <taxon>Colocasieae</taxon>
        <taxon>Colocasia</taxon>
    </lineage>
</organism>
<name>A0A843U6B4_COLES</name>
<proteinExistence type="predicted"/>
<sequence>MAFLLPCKSVFPIFLDLTHPSTVLPLHIPRLVGGRGHSFQVATGLRGVSGDAFRNASGIVDTIPLILICRTGHAGCD</sequence>
<gene>
    <name evidence="1" type="ORF">Taro_009925</name>
</gene>
<dbReference type="AlphaFoldDB" id="A0A843U6B4"/>
<dbReference type="EMBL" id="NMUH01000353">
    <property type="protein sequence ID" value="MQL77527.1"/>
    <property type="molecule type" value="Genomic_DNA"/>
</dbReference>
<keyword evidence="2" id="KW-1185">Reference proteome</keyword>
<comment type="caution">
    <text evidence="1">The sequence shown here is derived from an EMBL/GenBank/DDBJ whole genome shotgun (WGS) entry which is preliminary data.</text>
</comment>